<feature type="transmembrane region" description="Helical" evidence="1">
    <location>
        <begin position="312"/>
        <end position="328"/>
    </location>
</feature>
<feature type="transmembrane region" description="Helical" evidence="1">
    <location>
        <begin position="253"/>
        <end position="272"/>
    </location>
</feature>
<dbReference type="AlphaFoldDB" id="A0A9J6FP96"/>
<feature type="transmembrane region" description="Helical" evidence="1">
    <location>
        <begin position="340"/>
        <end position="359"/>
    </location>
</feature>
<feature type="chain" id="PRO_5039946070" description="Ionotropic receptor" evidence="2">
    <location>
        <begin position="18"/>
        <end position="562"/>
    </location>
</feature>
<organism evidence="3 4">
    <name type="scientific">Haemaphysalis longicornis</name>
    <name type="common">Bush tick</name>
    <dbReference type="NCBI Taxonomy" id="44386"/>
    <lineage>
        <taxon>Eukaryota</taxon>
        <taxon>Metazoa</taxon>
        <taxon>Ecdysozoa</taxon>
        <taxon>Arthropoda</taxon>
        <taxon>Chelicerata</taxon>
        <taxon>Arachnida</taxon>
        <taxon>Acari</taxon>
        <taxon>Parasitiformes</taxon>
        <taxon>Ixodida</taxon>
        <taxon>Ixodoidea</taxon>
        <taxon>Ixodidae</taxon>
        <taxon>Haemaphysalinae</taxon>
        <taxon>Haemaphysalis</taxon>
    </lineage>
</organism>
<evidence type="ECO:0000313" key="4">
    <source>
        <dbReference type="Proteomes" id="UP000821853"/>
    </source>
</evidence>
<feature type="transmembrane region" description="Helical" evidence="1">
    <location>
        <begin position="528"/>
        <end position="553"/>
    </location>
</feature>
<name>A0A9J6FP96_HAELO</name>
<dbReference type="OrthoDB" id="6530235at2759"/>
<accession>A0A9J6FP96</accession>
<feature type="signal peptide" evidence="2">
    <location>
        <begin position="1"/>
        <end position="17"/>
    </location>
</feature>
<evidence type="ECO:0000313" key="3">
    <source>
        <dbReference type="EMBL" id="KAH9364877.1"/>
    </source>
</evidence>
<feature type="transmembrane region" description="Helical" evidence="1">
    <location>
        <begin position="284"/>
        <end position="306"/>
    </location>
</feature>
<evidence type="ECO:0000256" key="1">
    <source>
        <dbReference type="SAM" id="Phobius"/>
    </source>
</evidence>
<proteinExistence type="predicted"/>
<keyword evidence="2" id="KW-0732">Signal</keyword>
<dbReference type="Proteomes" id="UP000821853">
    <property type="component" value="Unassembled WGS sequence"/>
</dbReference>
<sequence>MIFILLILCGSFNTSDATINPLVLDIMANLDTQEFVAIAAFENSTKLLAPHFSELPKPVWLWTRFQQKSFRLLDAVFEQERRLSKVFIFLPWLLNVPREFPVVVDNIAGVAVQTHWVVSTDKDMSLNWIPKLRVGACQVVSVTPTHIEEPVNGFADCVLSRRNISSASEVFRNWEADAKKYPRNITVRIVRPNKYIVAVPEVAALMEAYAALNTTLIPLYTPVGFPSSFLILDRRADIDMNPKPFFKERTHNLYFYAMYPPCHMCFFTRLVAGQRSSLPRDSDDLITFIFSFLLLALAIVIVSHRLHRRGHFARFSAIVLFLASTFLGRSPQTLLSAGSTLKTLLALWMVGTFIVGSYLQAHITADITAVSFNLEVEDLEAFEELLDAGKLLPCVDYRFMVYALPHFQTPFLKKLASVISTRSNDCVNVRGENECCLRVHQGGHAYVRPCCSNDVFVAFQQGLRKGRGSLQMFHRAVTMLPKLPQRRQHRRLLLAISEYGLDFVHKIKTAPVSFDEENPLVPHPFSNYMSVFAIGCISAILALCCEVISFCMCRNSRLESWR</sequence>
<keyword evidence="1" id="KW-0472">Membrane</keyword>
<evidence type="ECO:0008006" key="5">
    <source>
        <dbReference type="Google" id="ProtNLM"/>
    </source>
</evidence>
<gene>
    <name evidence="3" type="ORF">HPB48_018178</name>
</gene>
<comment type="caution">
    <text evidence="3">The sequence shown here is derived from an EMBL/GenBank/DDBJ whole genome shotgun (WGS) entry which is preliminary data.</text>
</comment>
<dbReference type="VEuPathDB" id="VectorBase:HLOH_052900"/>
<keyword evidence="4" id="KW-1185">Reference proteome</keyword>
<protein>
    <recommendedName>
        <fullName evidence="5">Ionotropic receptor</fullName>
    </recommendedName>
</protein>
<reference evidence="3 4" key="1">
    <citation type="journal article" date="2020" name="Cell">
        <title>Large-Scale Comparative Analyses of Tick Genomes Elucidate Their Genetic Diversity and Vector Capacities.</title>
        <authorList>
            <consortium name="Tick Genome and Microbiome Consortium (TIGMIC)"/>
            <person name="Jia N."/>
            <person name="Wang J."/>
            <person name="Shi W."/>
            <person name="Du L."/>
            <person name="Sun Y."/>
            <person name="Zhan W."/>
            <person name="Jiang J.F."/>
            <person name="Wang Q."/>
            <person name="Zhang B."/>
            <person name="Ji P."/>
            <person name="Bell-Sakyi L."/>
            <person name="Cui X.M."/>
            <person name="Yuan T.T."/>
            <person name="Jiang B.G."/>
            <person name="Yang W.F."/>
            <person name="Lam T.T."/>
            <person name="Chang Q.C."/>
            <person name="Ding S.J."/>
            <person name="Wang X.J."/>
            <person name="Zhu J.G."/>
            <person name="Ruan X.D."/>
            <person name="Zhao L."/>
            <person name="Wei J.T."/>
            <person name="Ye R.Z."/>
            <person name="Que T.C."/>
            <person name="Du C.H."/>
            <person name="Zhou Y.H."/>
            <person name="Cheng J.X."/>
            <person name="Dai P.F."/>
            <person name="Guo W.B."/>
            <person name="Han X.H."/>
            <person name="Huang E.J."/>
            <person name="Li L.F."/>
            <person name="Wei W."/>
            <person name="Gao Y.C."/>
            <person name="Liu J.Z."/>
            <person name="Shao H.Z."/>
            <person name="Wang X."/>
            <person name="Wang C.C."/>
            <person name="Yang T.C."/>
            <person name="Huo Q.B."/>
            <person name="Li W."/>
            <person name="Chen H.Y."/>
            <person name="Chen S.E."/>
            <person name="Zhou L.G."/>
            <person name="Ni X.B."/>
            <person name="Tian J.H."/>
            <person name="Sheng Y."/>
            <person name="Liu T."/>
            <person name="Pan Y.S."/>
            <person name="Xia L.Y."/>
            <person name="Li J."/>
            <person name="Zhao F."/>
            <person name="Cao W.C."/>
        </authorList>
    </citation>
    <scope>NUCLEOTIDE SEQUENCE [LARGE SCALE GENOMIC DNA]</scope>
    <source>
        <strain evidence="3">HaeL-2018</strain>
    </source>
</reference>
<dbReference type="EMBL" id="JABSTR010000003">
    <property type="protein sequence ID" value="KAH9364877.1"/>
    <property type="molecule type" value="Genomic_DNA"/>
</dbReference>
<evidence type="ECO:0000256" key="2">
    <source>
        <dbReference type="SAM" id="SignalP"/>
    </source>
</evidence>
<keyword evidence="1" id="KW-1133">Transmembrane helix</keyword>
<keyword evidence="1" id="KW-0812">Transmembrane</keyword>